<dbReference type="AlphaFoldDB" id="A0A0M3V8E6"/>
<dbReference type="SUPFAM" id="SSF55729">
    <property type="entry name" value="Acyl-CoA N-acyltransferases (Nat)"/>
    <property type="match status" value="1"/>
</dbReference>
<evidence type="ECO:0000313" key="5">
    <source>
        <dbReference type="Proteomes" id="UP000059847"/>
    </source>
</evidence>
<proteinExistence type="predicted"/>
<dbReference type="InterPro" id="IPR016181">
    <property type="entry name" value="Acyl_CoA_acyltransferase"/>
</dbReference>
<dbReference type="CDD" id="cd04301">
    <property type="entry name" value="NAT_SF"/>
    <property type="match status" value="1"/>
</dbReference>
<evidence type="ECO:0000256" key="1">
    <source>
        <dbReference type="ARBA" id="ARBA00022679"/>
    </source>
</evidence>
<dbReference type="GO" id="GO:0008080">
    <property type="term" value="F:N-acetyltransferase activity"/>
    <property type="evidence" value="ECO:0007669"/>
    <property type="project" value="TreeGrafter"/>
</dbReference>
<evidence type="ECO:0000259" key="3">
    <source>
        <dbReference type="PROSITE" id="PS51186"/>
    </source>
</evidence>
<evidence type="ECO:0000256" key="2">
    <source>
        <dbReference type="ARBA" id="ARBA00023315"/>
    </source>
</evidence>
<gene>
    <name evidence="4" type="ORF">AOC03_02425</name>
</gene>
<dbReference type="Pfam" id="PF00583">
    <property type="entry name" value="Acetyltransf_1"/>
    <property type="match status" value="1"/>
</dbReference>
<dbReference type="KEGG" id="pur:AOC03_02425"/>
<evidence type="ECO:0000313" key="4">
    <source>
        <dbReference type="EMBL" id="ALF59043.1"/>
    </source>
</evidence>
<dbReference type="InterPro" id="IPR051016">
    <property type="entry name" value="Diverse_Substrate_AcTransf"/>
</dbReference>
<dbReference type="RefSeq" id="WP_062533439.1">
    <property type="nucleotide sequence ID" value="NZ_CP012678.1"/>
</dbReference>
<keyword evidence="1 4" id="KW-0808">Transferase</keyword>
<organism evidence="4 5">
    <name type="scientific">Psychrobacter urativorans</name>
    <dbReference type="NCBI Taxonomy" id="45610"/>
    <lineage>
        <taxon>Bacteria</taxon>
        <taxon>Pseudomonadati</taxon>
        <taxon>Pseudomonadota</taxon>
        <taxon>Gammaproteobacteria</taxon>
        <taxon>Moraxellales</taxon>
        <taxon>Moraxellaceae</taxon>
        <taxon>Psychrobacter</taxon>
    </lineage>
</organism>
<keyword evidence="5" id="KW-1185">Reference proteome</keyword>
<sequence>MTTKNSITIAPLSNTDYDAWLSLWQNYLTFYETSLPLETTNATWQKLLDNHVPIHGFGAWKDGTLVGMTHVVLHPNTWNITDCCYLEDLYVNESVRGQGVGRMLIEHVYAFATEKGCNRVYWTTQESNTAARYLYDTLATKTDMMKYRKDL</sequence>
<dbReference type="Gene3D" id="3.40.630.30">
    <property type="match status" value="1"/>
</dbReference>
<dbReference type="PROSITE" id="PS51186">
    <property type="entry name" value="GNAT"/>
    <property type="match status" value="1"/>
</dbReference>
<feature type="domain" description="N-acetyltransferase" evidence="3">
    <location>
        <begin position="7"/>
        <end position="151"/>
    </location>
</feature>
<dbReference type="InterPro" id="IPR000182">
    <property type="entry name" value="GNAT_dom"/>
</dbReference>
<dbReference type="Proteomes" id="UP000059847">
    <property type="component" value="Chromosome"/>
</dbReference>
<keyword evidence="2" id="KW-0012">Acyltransferase</keyword>
<dbReference type="PANTHER" id="PTHR10545">
    <property type="entry name" value="DIAMINE N-ACETYLTRANSFERASE"/>
    <property type="match status" value="1"/>
</dbReference>
<reference evidence="4 5" key="1">
    <citation type="submission" date="2015-09" db="EMBL/GenBank/DDBJ databases">
        <title>Complete genome of Psychrobacter urativorans R10.10B.</title>
        <authorList>
            <person name="See-Too W.S."/>
            <person name="Chan K.G."/>
        </authorList>
    </citation>
    <scope>NUCLEOTIDE SEQUENCE [LARGE SCALE GENOMIC DNA]</scope>
    <source>
        <strain evidence="4 5">R10.10B</strain>
    </source>
</reference>
<protein>
    <submittedName>
        <fullName evidence="4">GCN5 family acetyltransferase</fullName>
    </submittedName>
</protein>
<dbReference type="EMBL" id="CP012678">
    <property type="protein sequence ID" value="ALF59043.1"/>
    <property type="molecule type" value="Genomic_DNA"/>
</dbReference>
<name>A0A0M3V8E6_9GAMM</name>
<dbReference type="OrthoDB" id="9805924at2"/>
<accession>A0A0M3V8E6</accession>
<dbReference type="PANTHER" id="PTHR10545:SF42">
    <property type="entry name" value="ACETYLTRANSFERASE"/>
    <property type="match status" value="1"/>
</dbReference>